<evidence type="ECO:0000256" key="3">
    <source>
        <dbReference type="ARBA" id="ARBA00023143"/>
    </source>
</evidence>
<dbReference type="RefSeq" id="WP_281762612.1">
    <property type="nucleotide sequence ID" value="NZ_AP026709.1"/>
</dbReference>
<dbReference type="Pfam" id="PF07238">
    <property type="entry name" value="PilZ"/>
    <property type="match status" value="1"/>
</dbReference>
<reference evidence="6 7" key="1">
    <citation type="submission" date="2022-08" db="EMBL/GenBank/DDBJ databases">
        <title>Genome Sequence of the sulphate-reducing bacterium, Pseudodesulfovibrio sp. SYK.</title>
        <authorList>
            <person name="Kondo R."/>
            <person name="Kataoka T."/>
        </authorList>
    </citation>
    <scope>NUCLEOTIDE SEQUENCE [LARGE SCALE GENOMIC DNA]</scope>
    <source>
        <strain evidence="6 7">SYK</strain>
    </source>
</reference>
<dbReference type="InterPro" id="IPR009875">
    <property type="entry name" value="PilZ_domain"/>
</dbReference>
<accession>A0ABM8AZF2</accession>
<feature type="domain" description="PilZ" evidence="4">
    <location>
        <begin position="93"/>
        <end position="180"/>
    </location>
</feature>
<dbReference type="Pfam" id="PF12945">
    <property type="entry name" value="PilZNR"/>
    <property type="match status" value="1"/>
</dbReference>
<protein>
    <recommendedName>
        <fullName evidence="8">PilZ domain-containing protein</fullName>
    </recommendedName>
</protein>
<evidence type="ECO:0000256" key="1">
    <source>
        <dbReference type="ARBA" id="ARBA00022636"/>
    </source>
</evidence>
<gene>
    <name evidence="6" type="ORF">SYK_10860</name>
</gene>
<evidence type="ECO:0000256" key="2">
    <source>
        <dbReference type="ARBA" id="ARBA00022741"/>
    </source>
</evidence>
<dbReference type="InterPro" id="IPR009926">
    <property type="entry name" value="T3SS_YcgR_PilZN"/>
</dbReference>
<evidence type="ECO:0000259" key="5">
    <source>
        <dbReference type="Pfam" id="PF12945"/>
    </source>
</evidence>
<keyword evidence="3" id="KW-0975">Bacterial flagellum</keyword>
<evidence type="ECO:0000313" key="6">
    <source>
        <dbReference type="EMBL" id="BDQ36726.1"/>
    </source>
</evidence>
<evidence type="ECO:0008006" key="8">
    <source>
        <dbReference type="Google" id="ProtNLM"/>
    </source>
</evidence>
<keyword evidence="7" id="KW-1185">Reference proteome</keyword>
<dbReference type="Gene3D" id="2.40.10.220">
    <property type="entry name" value="predicted glycosyltransferase like domains"/>
    <property type="match status" value="1"/>
</dbReference>
<dbReference type="EMBL" id="AP026709">
    <property type="protein sequence ID" value="BDQ36726.1"/>
    <property type="molecule type" value="Genomic_DNA"/>
</dbReference>
<dbReference type="InterPro" id="IPR012349">
    <property type="entry name" value="Split_barrel_FMN-bd"/>
</dbReference>
<name>A0ABM8AZF2_9BACT</name>
<proteinExistence type="predicted"/>
<keyword evidence="2" id="KW-0547">Nucleotide-binding</keyword>
<feature type="domain" description="Type III secretion system flagellar brake protein YcgR PilZN" evidence="5">
    <location>
        <begin position="6"/>
        <end position="85"/>
    </location>
</feature>
<organism evidence="6 7">
    <name type="scientific">Pseudodesulfovibrio nedwellii</name>
    <dbReference type="NCBI Taxonomy" id="2973072"/>
    <lineage>
        <taxon>Bacteria</taxon>
        <taxon>Pseudomonadati</taxon>
        <taxon>Thermodesulfobacteriota</taxon>
        <taxon>Desulfovibrionia</taxon>
        <taxon>Desulfovibrionales</taxon>
        <taxon>Desulfovibrionaceae</taxon>
    </lineage>
</organism>
<dbReference type="Proteomes" id="UP001317742">
    <property type="component" value="Chromosome"/>
</dbReference>
<keyword evidence="1" id="KW-0973">c-di-GMP</keyword>
<dbReference type="SUPFAM" id="SSF141371">
    <property type="entry name" value="PilZ domain-like"/>
    <property type="match status" value="2"/>
</dbReference>
<dbReference type="Gene3D" id="2.30.110.10">
    <property type="entry name" value="Electron Transport, Fmn-binding Protein, Chain A"/>
    <property type="match status" value="1"/>
</dbReference>
<sequence>MHIESGSRIIVEYADKERMNCRYVGQSKGEFILLKVPMMPGIRERLAKGTHLQVRYLGAGRIVGFSVDVIFYQAAPVSLVFLSYPTEFVEHNLRQEDRMTCHFPATVSIDEDVYGGHISDISPGGCCIVLADASILELNDKAPVAGTFQTMDGQKPYSFTGEFMTRCEAGPLQGLGVRFQGDVTLPAGVLAFFSEMADAEEKTEKSS</sequence>
<evidence type="ECO:0000259" key="4">
    <source>
        <dbReference type="Pfam" id="PF07238"/>
    </source>
</evidence>
<evidence type="ECO:0000313" key="7">
    <source>
        <dbReference type="Proteomes" id="UP001317742"/>
    </source>
</evidence>